<gene>
    <name evidence="1" type="ORF">AFUS01_LOCUS32790</name>
</gene>
<accession>A0A8J2PPM0</accession>
<reference evidence="1" key="1">
    <citation type="submission" date="2021-06" db="EMBL/GenBank/DDBJ databases">
        <authorList>
            <person name="Hodson N. C."/>
            <person name="Mongue J. A."/>
            <person name="Jaron S. K."/>
        </authorList>
    </citation>
    <scope>NUCLEOTIDE SEQUENCE</scope>
</reference>
<organism evidence="1 2">
    <name type="scientific">Allacma fusca</name>
    <dbReference type="NCBI Taxonomy" id="39272"/>
    <lineage>
        <taxon>Eukaryota</taxon>
        <taxon>Metazoa</taxon>
        <taxon>Ecdysozoa</taxon>
        <taxon>Arthropoda</taxon>
        <taxon>Hexapoda</taxon>
        <taxon>Collembola</taxon>
        <taxon>Symphypleona</taxon>
        <taxon>Sminthuridae</taxon>
        <taxon>Allacma</taxon>
    </lineage>
</organism>
<protein>
    <submittedName>
        <fullName evidence="1">Uncharacterized protein</fullName>
    </submittedName>
</protein>
<name>A0A8J2PPM0_9HEXA</name>
<proteinExistence type="predicted"/>
<keyword evidence="2" id="KW-1185">Reference proteome</keyword>
<evidence type="ECO:0000313" key="1">
    <source>
        <dbReference type="EMBL" id="CAG7822521.1"/>
    </source>
</evidence>
<evidence type="ECO:0000313" key="2">
    <source>
        <dbReference type="Proteomes" id="UP000708208"/>
    </source>
</evidence>
<dbReference type="AlphaFoldDB" id="A0A8J2PPM0"/>
<dbReference type="EMBL" id="CAJVCH010526602">
    <property type="protein sequence ID" value="CAG7822521.1"/>
    <property type="molecule type" value="Genomic_DNA"/>
</dbReference>
<dbReference type="Proteomes" id="UP000708208">
    <property type="component" value="Unassembled WGS sequence"/>
</dbReference>
<comment type="caution">
    <text evidence="1">The sequence shown here is derived from an EMBL/GenBank/DDBJ whole genome shotgun (WGS) entry which is preliminary data.</text>
</comment>
<sequence length="72" mass="8000">MINCLQAVAIFVIYACKSSNAAALRKRYPTLKPLLNVLCAKKNSVIREETRSTELSVRKRQSVGSLKFVGES</sequence>